<dbReference type="Proteomes" id="UP000050509">
    <property type="component" value="Unassembled WGS sequence"/>
</dbReference>
<keyword evidence="2" id="KW-1185">Reference proteome</keyword>
<accession>A0A0P9F2K5</accession>
<evidence type="ECO:0000313" key="1">
    <source>
        <dbReference type="EMBL" id="KPV50738.1"/>
    </source>
</evidence>
<protein>
    <submittedName>
        <fullName evidence="1">Uncharacterized protein</fullName>
    </submittedName>
</protein>
<reference evidence="1 2" key="1">
    <citation type="submission" date="2015-09" db="EMBL/GenBank/DDBJ databases">
        <title>Draft genome sequence of Kouleothrix aurantiaca JCM 19913.</title>
        <authorList>
            <person name="Hemp J."/>
        </authorList>
    </citation>
    <scope>NUCLEOTIDE SEQUENCE [LARGE SCALE GENOMIC DNA]</scope>
    <source>
        <strain evidence="1 2">COM-B</strain>
    </source>
</reference>
<proteinExistence type="predicted"/>
<dbReference type="EMBL" id="LJCR01001237">
    <property type="protein sequence ID" value="KPV50738.1"/>
    <property type="molecule type" value="Genomic_DNA"/>
</dbReference>
<dbReference type="AlphaFoldDB" id="A0A0P9F2K5"/>
<comment type="caution">
    <text evidence="1">The sequence shown here is derived from an EMBL/GenBank/DDBJ whole genome shotgun (WGS) entry which is preliminary data.</text>
</comment>
<evidence type="ECO:0000313" key="2">
    <source>
        <dbReference type="Proteomes" id="UP000050509"/>
    </source>
</evidence>
<name>A0A0P9F2K5_9CHLR</name>
<sequence length="61" mass="6715">MQITTGKYNVVLTTPNHEVSAVLAVLDGALAALEYMQTHFQENIDLIGPTGRFVSWRLLIG</sequence>
<organism evidence="1 2">
    <name type="scientific">Kouleothrix aurantiaca</name>
    <dbReference type="NCBI Taxonomy" id="186479"/>
    <lineage>
        <taxon>Bacteria</taxon>
        <taxon>Bacillati</taxon>
        <taxon>Chloroflexota</taxon>
        <taxon>Chloroflexia</taxon>
        <taxon>Chloroflexales</taxon>
        <taxon>Roseiflexineae</taxon>
        <taxon>Roseiflexaceae</taxon>
        <taxon>Kouleothrix</taxon>
    </lineage>
</organism>
<gene>
    <name evidence="1" type="ORF">SE17_25165</name>
</gene>